<dbReference type="Proteomes" id="UP000830671">
    <property type="component" value="Chromosome 9"/>
</dbReference>
<dbReference type="KEGG" id="clup:CLUP02_16138"/>
<name>A0A9Q8WNX6_9PEZI</name>
<evidence type="ECO:0000313" key="2">
    <source>
        <dbReference type="Proteomes" id="UP000830671"/>
    </source>
</evidence>
<organism evidence="1 2">
    <name type="scientific">Colletotrichum lupini</name>
    <dbReference type="NCBI Taxonomy" id="145971"/>
    <lineage>
        <taxon>Eukaryota</taxon>
        <taxon>Fungi</taxon>
        <taxon>Dikarya</taxon>
        <taxon>Ascomycota</taxon>
        <taxon>Pezizomycotina</taxon>
        <taxon>Sordariomycetes</taxon>
        <taxon>Hypocreomycetidae</taxon>
        <taxon>Glomerellales</taxon>
        <taxon>Glomerellaceae</taxon>
        <taxon>Colletotrichum</taxon>
        <taxon>Colletotrichum acutatum species complex</taxon>
    </lineage>
</organism>
<dbReference type="GeneID" id="73350072"/>
<dbReference type="RefSeq" id="XP_049152209.1">
    <property type="nucleotide sequence ID" value="XM_049295062.1"/>
</dbReference>
<evidence type="ECO:0000313" key="1">
    <source>
        <dbReference type="EMBL" id="UQC90608.1"/>
    </source>
</evidence>
<reference evidence="1" key="1">
    <citation type="journal article" date="2021" name="Mol. Plant Microbe Interact.">
        <title>Complete Genome Sequence of the Plant-Pathogenic Fungus Colletotrichum lupini.</title>
        <authorList>
            <person name="Baroncelli R."/>
            <person name="Pensec F."/>
            <person name="Da Lio D."/>
            <person name="Boufleur T."/>
            <person name="Vicente I."/>
            <person name="Sarrocco S."/>
            <person name="Picot A."/>
            <person name="Baraldi E."/>
            <person name="Sukno S."/>
            <person name="Thon M."/>
            <person name="Le Floch G."/>
        </authorList>
    </citation>
    <scope>NUCLEOTIDE SEQUENCE</scope>
    <source>
        <strain evidence="1">IMI 504893</strain>
    </source>
</reference>
<dbReference type="AlphaFoldDB" id="A0A9Q8WNX6"/>
<gene>
    <name evidence="1" type="ORF">CLUP02_16138</name>
</gene>
<proteinExistence type="predicted"/>
<dbReference type="EMBL" id="CP019481">
    <property type="protein sequence ID" value="UQC90608.1"/>
    <property type="molecule type" value="Genomic_DNA"/>
</dbReference>
<sequence length="208" mass="23764">MPLNMILGRVQVLVLFKFQSEKWRIARIRDNELWHTGGYIFDISKTLLHLDLPPRVPPHPSIELFALLPRNLSKKAASNHLWLTHATSGRPPSSFELRAYMRCGGLKLSLEHHVSDHPGGLSLRPDFWDLVLLAFTTPVVHFLSLCPRLTSSILHHFICFDVKGLRAIQHLAPNIDSTVFEPLTRTPNVLSQFQYFRTYVHSELVTGC</sequence>
<keyword evidence="2" id="KW-1185">Reference proteome</keyword>
<accession>A0A9Q8WNX6</accession>
<protein>
    <submittedName>
        <fullName evidence="1">Uncharacterized protein</fullName>
    </submittedName>
</protein>